<protein>
    <recommendedName>
        <fullName evidence="5">MYND-type domain-containing protein</fullName>
    </recommendedName>
</protein>
<dbReference type="OMA" id="CECCEFR"/>
<proteinExistence type="predicted"/>
<evidence type="ECO:0000256" key="3">
    <source>
        <dbReference type="ARBA" id="ARBA00022833"/>
    </source>
</evidence>
<evidence type="ECO:0000256" key="2">
    <source>
        <dbReference type="ARBA" id="ARBA00022771"/>
    </source>
</evidence>
<organism evidence="6 7">
    <name type="scientific">Trametes pubescens</name>
    <name type="common">White-rot fungus</name>
    <dbReference type="NCBI Taxonomy" id="154538"/>
    <lineage>
        <taxon>Eukaryota</taxon>
        <taxon>Fungi</taxon>
        <taxon>Dikarya</taxon>
        <taxon>Basidiomycota</taxon>
        <taxon>Agaricomycotina</taxon>
        <taxon>Agaricomycetes</taxon>
        <taxon>Polyporales</taxon>
        <taxon>Polyporaceae</taxon>
        <taxon>Trametes</taxon>
    </lineage>
</organism>
<sequence>MNMGSLVDYLEIGCECCEFRYNLWLIAGEPPPPQIRNSDPKGDLHKELMQCQFCFKSRREGVTFFRCGGCQIEIYCSKECQKKAWSRHKQKCAINRKYQPAGGGEPKPMKDLRAFTSKHRPSISSAAQAALGVAKNPQRAQEYVFAIFLRPRSNPTRTETAFWALGAAVVPFSAFPPDQIAEMKGQLKSATDLNVANGSLGAMEVVLMCIDPNVVNVVMMGFSDGPSPVEDPGAKWKHWLLHRLNEGMVC</sequence>
<keyword evidence="7" id="KW-1185">Reference proteome</keyword>
<gene>
    <name evidence="6" type="ORF">TRAPUB_712</name>
</gene>
<evidence type="ECO:0000256" key="1">
    <source>
        <dbReference type="ARBA" id="ARBA00022723"/>
    </source>
</evidence>
<dbReference type="STRING" id="154538.A0A1M2VLF3"/>
<dbReference type="SUPFAM" id="SSF144232">
    <property type="entry name" value="HIT/MYND zinc finger-like"/>
    <property type="match status" value="1"/>
</dbReference>
<name>A0A1M2VLF3_TRAPU</name>
<dbReference type="Pfam" id="PF01753">
    <property type="entry name" value="zf-MYND"/>
    <property type="match status" value="1"/>
</dbReference>
<keyword evidence="3" id="KW-0862">Zinc</keyword>
<keyword evidence="2 4" id="KW-0863">Zinc-finger</keyword>
<keyword evidence="1" id="KW-0479">Metal-binding</keyword>
<dbReference type="OrthoDB" id="341421at2759"/>
<feature type="domain" description="MYND-type" evidence="5">
    <location>
        <begin position="51"/>
        <end position="92"/>
    </location>
</feature>
<dbReference type="GO" id="GO:0008270">
    <property type="term" value="F:zinc ion binding"/>
    <property type="evidence" value="ECO:0007669"/>
    <property type="project" value="UniProtKB-KW"/>
</dbReference>
<dbReference type="PROSITE" id="PS01360">
    <property type="entry name" value="ZF_MYND_1"/>
    <property type="match status" value="1"/>
</dbReference>
<evidence type="ECO:0000259" key="5">
    <source>
        <dbReference type="PROSITE" id="PS50865"/>
    </source>
</evidence>
<evidence type="ECO:0000313" key="6">
    <source>
        <dbReference type="EMBL" id="OJT08373.1"/>
    </source>
</evidence>
<dbReference type="PROSITE" id="PS50865">
    <property type="entry name" value="ZF_MYND_2"/>
    <property type="match status" value="1"/>
</dbReference>
<dbReference type="Proteomes" id="UP000184267">
    <property type="component" value="Unassembled WGS sequence"/>
</dbReference>
<accession>A0A1M2VLF3</accession>
<dbReference type="EMBL" id="MNAD01001045">
    <property type="protein sequence ID" value="OJT08373.1"/>
    <property type="molecule type" value="Genomic_DNA"/>
</dbReference>
<reference evidence="6 7" key="1">
    <citation type="submission" date="2016-10" db="EMBL/GenBank/DDBJ databases">
        <title>Genome sequence of the basidiomycete white-rot fungus Trametes pubescens.</title>
        <authorList>
            <person name="Makela M.R."/>
            <person name="Granchi Z."/>
            <person name="Peng M."/>
            <person name="De Vries R.P."/>
            <person name="Grigoriev I."/>
            <person name="Riley R."/>
            <person name="Hilden K."/>
        </authorList>
    </citation>
    <scope>NUCLEOTIDE SEQUENCE [LARGE SCALE GENOMIC DNA]</scope>
    <source>
        <strain evidence="6 7">FBCC735</strain>
    </source>
</reference>
<dbReference type="InterPro" id="IPR002893">
    <property type="entry name" value="Znf_MYND"/>
</dbReference>
<dbReference type="Gene3D" id="6.10.140.2220">
    <property type="match status" value="1"/>
</dbReference>
<comment type="caution">
    <text evidence="6">The sequence shown here is derived from an EMBL/GenBank/DDBJ whole genome shotgun (WGS) entry which is preliminary data.</text>
</comment>
<evidence type="ECO:0000313" key="7">
    <source>
        <dbReference type="Proteomes" id="UP000184267"/>
    </source>
</evidence>
<evidence type="ECO:0000256" key="4">
    <source>
        <dbReference type="PROSITE-ProRule" id="PRU00134"/>
    </source>
</evidence>
<dbReference type="AlphaFoldDB" id="A0A1M2VLF3"/>